<dbReference type="OrthoDB" id="797974at2"/>
<comment type="caution">
    <text evidence="2">The sequence shown here is derived from an EMBL/GenBank/DDBJ whole genome shotgun (WGS) entry which is preliminary data.</text>
</comment>
<reference evidence="2 3" key="1">
    <citation type="submission" date="2018-08" db="EMBL/GenBank/DDBJ databases">
        <title>Mucilaginibacter sp. MYSH2.</title>
        <authorList>
            <person name="Seo T."/>
        </authorList>
    </citation>
    <scope>NUCLEOTIDE SEQUENCE [LARGE SCALE GENOMIC DNA]</scope>
    <source>
        <strain evidence="2 3">MYSH2</strain>
    </source>
</reference>
<dbReference type="Proteomes" id="UP000264217">
    <property type="component" value="Unassembled WGS sequence"/>
</dbReference>
<evidence type="ECO:0000313" key="3">
    <source>
        <dbReference type="Proteomes" id="UP000264217"/>
    </source>
</evidence>
<dbReference type="AlphaFoldDB" id="A0A372NPM9"/>
<gene>
    <name evidence="2" type="ORF">D0C36_18320</name>
</gene>
<accession>A0A372NPM9</accession>
<keyword evidence="3" id="KW-1185">Reference proteome</keyword>
<evidence type="ECO:0000256" key="1">
    <source>
        <dbReference type="SAM" id="MobiDB-lite"/>
    </source>
</evidence>
<dbReference type="EMBL" id="QWDC01000003">
    <property type="protein sequence ID" value="RFZ90906.1"/>
    <property type="molecule type" value="Genomic_DNA"/>
</dbReference>
<dbReference type="RefSeq" id="WP_117393108.1">
    <property type="nucleotide sequence ID" value="NZ_QWDC01000003.1"/>
</dbReference>
<name>A0A372NPM9_9SPHI</name>
<sequence>MEEYSGGFDRANDQGQNHDIKGNVENVNNETLKQDEDNQNDNPDLAKEIPTVTPETAVGATTETPIAELPNDVPELENPTDQTSSNKGQGPSGENL</sequence>
<feature type="compositionally biased region" description="Polar residues" evidence="1">
    <location>
        <begin position="79"/>
        <end position="96"/>
    </location>
</feature>
<proteinExistence type="predicted"/>
<evidence type="ECO:0000313" key="2">
    <source>
        <dbReference type="EMBL" id="RFZ90906.1"/>
    </source>
</evidence>
<protein>
    <submittedName>
        <fullName evidence="2">Uncharacterized protein</fullName>
    </submittedName>
</protein>
<feature type="compositionally biased region" description="Basic and acidic residues" evidence="1">
    <location>
        <begin position="10"/>
        <end position="22"/>
    </location>
</feature>
<organism evidence="2 3">
    <name type="scientific">Mucilaginibacter conchicola</name>
    <dbReference type="NCBI Taxonomy" id="2303333"/>
    <lineage>
        <taxon>Bacteria</taxon>
        <taxon>Pseudomonadati</taxon>
        <taxon>Bacteroidota</taxon>
        <taxon>Sphingobacteriia</taxon>
        <taxon>Sphingobacteriales</taxon>
        <taxon>Sphingobacteriaceae</taxon>
        <taxon>Mucilaginibacter</taxon>
    </lineage>
</organism>
<feature type="region of interest" description="Disordered" evidence="1">
    <location>
        <begin position="1"/>
        <end position="96"/>
    </location>
</feature>